<dbReference type="GO" id="GO:0006508">
    <property type="term" value="P:proteolysis"/>
    <property type="evidence" value="ECO:0007669"/>
    <property type="project" value="InterPro"/>
</dbReference>
<feature type="domain" description="Peptidase M14" evidence="3">
    <location>
        <begin position="57"/>
        <end position="229"/>
    </location>
</feature>
<dbReference type="GO" id="GO:0004181">
    <property type="term" value="F:metallocarboxypeptidase activity"/>
    <property type="evidence" value="ECO:0007669"/>
    <property type="project" value="InterPro"/>
</dbReference>
<dbReference type="InterPro" id="IPR000834">
    <property type="entry name" value="Peptidase_M14"/>
</dbReference>
<dbReference type="CDD" id="cd03143">
    <property type="entry name" value="A4_beta-galactosidase_middle_domain"/>
    <property type="match status" value="1"/>
</dbReference>
<dbReference type="EMBL" id="LR633966">
    <property type="protein sequence ID" value="VUX54907.1"/>
    <property type="molecule type" value="Genomic_DNA"/>
</dbReference>
<keyword evidence="4" id="KW-0645">Protease</keyword>
<protein>
    <submittedName>
        <fullName evidence="4">Peptidase M14, carboxypeptidase A</fullName>
    </submittedName>
</protein>
<dbReference type="Gene3D" id="3.40.630.10">
    <property type="entry name" value="Zn peptidases"/>
    <property type="match status" value="1"/>
</dbReference>
<dbReference type="Pfam" id="PF00246">
    <property type="entry name" value="Peptidase_M14"/>
    <property type="match status" value="1"/>
</dbReference>
<dbReference type="SUPFAM" id="SSF52317">
    <property type="entry name" value="Class I glutamine amidotransferase-like"/>
    <property type="match status" value="1"/>
</dbReference>
<evidence type="ECO:0000259" key="3">
    <source>
        <dbReference type="Pfam" id="PF00246"/>
    </source>
</evidence>
<keyword evidence="4" id="KW-0378">Hydrolase</keyword>
<gene>
    <name evidence="4" type="ORF">JTBB02_V1_30005</name>
</gene>
<evidence type="ECO:0000256" key="1">
    <source>
        <dbReference type="SAM" id="MobiDB-lite"/>
    </source>
</evidence>
<organism evidence="4">
    <name type="scientific">uncultured Woeseiaceae bacterium</name>
    <dbReference type="NCBI Taxonomy" id="1983305"/>
    <lineage>
        <taxon>Bacteria</taxon>
        <taxon>Pseudomonadati</taxon>
        <taxon>Pseudomonadota</taxon>
        <taxon>Gammaproteobacteria</taxon>
        <taxon>Woeseiales</taxon>
        <taxon>Woeseiaceae</taxon>
        <taxon>environmental samples</taxon>
    </lineage>
</organism>
<reference evidence="4" key="1">
    <citation type="submission" date="2019-07" db="EMBL/GenBank/DDBJ databases">
        <authorList>
            <person name="Weber M."/>
            <person name="Kostadinov I."/>
            <person name="Kostadinov D I."/>
        </authorList>
    </citation>
    <scope>NUCLEOTIDE SEQUENCE</scope>
    <source>
        <strain evidence="4">Gfbio:sag-sample-b02:053724c1-46a9-4a36-b237-ea2bf867836b</strain>
    </source>
</reference>
<dbReference type="AlphaFoldDB" id="A0A7D9H340"/>
<dbReference type="InterPro" id="IPR029062">
    <property type="entry name" value="Class_I_gatase-like"/>
</dbReference>
<feature type="region of interest" description="Disordered" evidence="1">
    <location>
        <begin position="733"/>
        <end position="771"/>
    </location>
</feature>
<dbReference type="GO" id="GO:0008270">
    <property type="term" value="F:zinc ion binding"/>
    <property type="evidence" value="ECO:0007669"/>
    <property type="project" value="InterPro"/>
</dbReference>
<name>A0A7D9H340_9GAMM</name>
<keyword evidence="2" id="KW-0732">Signal</keyword>
<evidence type="ECO:0000256" key="2">
    <source>
        <dbReference type="SAM" id="SignalP"/>
    </source>
</evidence>
<proteinExistence type="predicted"/>
<keyword evidence="4" id="KW-0121">Carboxypeptidase</keyword>
<feature type="signal peptide" evidence="2">
    <location>
        <begin position="1"/>
        <end position="18"/>
    </location>
</feature>
<accession>A0A7D9H340</accession>
<feature type="compositionally biased region" description="Acidic residues" evidence="1">
    <location>
        <begin position="733"/>
        <end position="756"/>
    </location>
</feature>
<sequence>MRLLLSLAAALIAVAANAQQKFEYWPNADYDPSIPTIETILGYAPGERITWHKDALRYFNALETSQPDRVSVHHYASSWEGRELVYVVISSAENMRRIDDIKRGMQSLRNAGDTSRSEANRIIQSGPAVTWLSYGVHGDEISSTDASMLTAYHLMASRGDSRVNDILRESVVVIDPMQNPDGRDRFIHGFEMAEGLSPDPDRLSAEHEQPWPSGRFNHYLFDMNRDWFTLNQPESRGRVVALQEWYPVVVVDLHEMGGDSTYYFAPGADPVNPHFTATQVENEELFGKTNAAWFDEFGIDYFTNDVYDNFYAGYGSSWPAYFGSIVMTYEQAGVEGLTLRQYDGNELRYAETVRNHLVTSLGTAETVANNRQKFLQDFYDYQVSAIAEGRSDDIRVYIIPRQSDQAGANKMAGQLVLQGVSVGVANAGFRACGENYSAGSYVIDMAQPAKRLVRTLLDANVAMDNNFLAEQEHRREIGLESKIYDVTAWSVPLMMNVRAEPCNRLPTVNTTPAGPELVHAPALPEADAKVAYLVPWGEATAIRFLSHALLENLSVKSSDKAFTLQGERYPAGTLIVDIADNSADVHQAIRDIASVSGANVVAVDDSWVTDGPNFGSNKVVRHNKPDVAIAWDAPTYPPSAGQARFVIERQFDYPVTAIRTARIATADLSNFEVLILPEAFGKGYGAVFGEAGTENLREWVTNGGVLIALGSANRYLADANIDLMSIRRENAVVEEGDEDEKDSSDSSGDSDEELEVTVEGRNLTSTSDYENAIAPESALPDSLSGVLLRAEVDPDHWLAAGVASSLNVLARNTGIYTPIRLDSGVNVARFSSPDKLLASGYIWEENRIQLAYKPFAVVQPSGRGFVIAFTQDPTIRAYLDGLNVIFMNAIFRGAAHARPLH</sequence>
<dbReference type="SUPFAM" id="SSF53187">
    <property type="entry name" value="Zn-dependent exopeptidases"/>
    <property type="match status" value="1"/>
</dbReference>
<feature type="chain" id="PRO_5027902547" evidence="2">
    <location>
        <begin position="19"/>
        <end position="901"/>
    </location>
</feature>
<evidence type="ECO:0000313" key="4">
    <source>
        <dbReference type="EMBL" id="VUX54907.1"/>
    </source>
</evidence>